<gene>
    <name evidence="1" type="ORF">JL107_17690</name>
</gene>
<proteinExistence type="predicted"/>
<accession>A0A938YN20</accession>
<sequence>MRMTSAIAMDRGHIGRRHARTGRLRSLVVSGALVLAGLVVTPAPPAGAETPGDALAAAVSAAGARGVTSFVSVVDRATGQVVAQTPNAGAQVASESIMKLMLAAYYLTLYGGADATPQSVKDRLSFMLRFSDDDTASSLFTASAIPTIAGRYGLSATTNATDRVGHWGAARITAADMTTFLSRAAGDPQVGPWLLSTMAQTARTGSGSDAGFDQFFGLNALSGEHGSKQGWGCDSFFTAPSCAVHSVGYTDRFFVAVLQLSTGYPDPMRSTATDTARRLQAATVVQSPVGSFDLAGSVGVGQLRVAGWAADPEEPGAVLPVHVYVTGPAGTAGTALSTGGSRPDVAAVIPGAGGATGFDGTVRTQGAGPNQVCAFAIGSAANTLLGCRTVDVRDAFGSLDAVGLRGDEIVAGGWAIDPNNPGSPTQVHVYDSGPGGTRGYAGFLASSSRPDLAGFGAGDAHGYNAAVPANEPGPHTVCAYAITTGGGDGNPLLGCRTITVPGAFGALDDVRVAGGSITVYGWAVNGRDPGGRVPVHVYDTGPSGTVGYGSFGTGTPRPDVAAAFPGVGVSHGYFERIPVRGRGQHTVCAFAVPGGQPSVLLGCRDVSVP</sequence>
<dbReference type="Gene3D" id="3.40.710.10">
    <property type="entry name" value="DD-peptidase/beta-lactamase superfamily"/>
    <property type="match status" value="1"/>
</dbReference>
<dbReference type="AlphaFoldDB" id="A0A938YN20"/>
<dbReference type="EMBL" id="JAERWL010000016">
    <property type="protein sequence ID" value="MBM9478284.1"/>
    <property type="molecule type" value="Genomic_DNA"/>
</dbReference>
<keyword evidence="2" id="KW-1185">Reference proteome</keyword>
<dbReference type="Proteomes" id="UP000663801">
    <property type="component" value="Unassembled WGS sequence"/>
</dbReference>
<comment type="caution">
    <text evidence="1">The sequence shown here is derived from an EMBL/GenBank/DDBJ whole genome shotgun (WGS) entry which is preliminary data.</text>
</comment>
<evidence type="ECO:0000313" key="1">
    <source>
        <dbReference type="EMBL" id="MBM9478284.1"/>
    </source>
</evidence>
<protein>
    <submittedName>
        <fullName evidence="1">Uncharacterized protein</fullName>
    </submittedName>
</protein>
<organism evidence="1 2">
    <name type="scientific">Nakamurella flavida</name>
    <dbReference type="NCBI Taxonomy" id="363630"/>
    <lineage>
        <taxon>Bacteria</taxon>
        <taxon>Bacillati</taxon>
        <taxon>Actinomycetota</taxon>
        <taxon>Actinomycetes</taxon>
        <taxon>Nakamurellales</taxon>
        <taxon>Nakamurellaceae</taxon>
        <taxon>Nakamurella</taxon>
    </lineage>
</organism>
<evidence type="ECO:0000313" key="2">
    <source>
        <dbReference type="Proteomes" id="UP000663801"/>
    </source>
</evidence>
<dbReference type="RefSeq" id="WP_306826566.1">
    <property type="nucleotide sequence ID" value="NZ_BAAAPV010000006.1"/>
</dbReference>
<reference evidence="1" key="1">
    <citation type="submission" date="2021-01" db="EMBL/GenBank/DDBJ databases">
        <title>KCTC 19127 draft genome.</title>
        <authorList>
            <person name="An D."/>
        </authorList>
    </citation>
    <scope>NUCLEOTIDE SEQUENCE</scope>
    <source>
        <strain evidence="1">KCTC 19127</strain>
    </source>
</reference>
<dbReference type="InterPro" id="IPR012338">
    <property type="entry name" value="Beta-lactam/transpept-like"/>
</dbReference>
<name>A0A938YN20_9ACTN</name>
<dbReference type="SUPFAM" id="SSF56601">
    <property type="entry name" value="beta-lactamase/transpeptidase-like"/>
    <property type="match status" value="1"/>
</dbReference>